<dbReference type="Gene3D" id="3.40.50.12780">
    <property type="entry name" value="N-terminal domain of ligase-like"/>
    <property type="match status" value="1"/>
</dbReference>
<dbReference type="InterPro" id="IPR036736">
    <property type="entry name" value="ACP-like_sf"/>
</dbReference>
<dbReference type="Gene3D" id="1.10.1200.10">
    <property type="entry name" value="ACP-like"/>
    <property type="match status" value="1"/>
</dbReference>
<dbReference type="InterPro" id="IPR042099">
    <property type="entry name" value="ANL_N_sf"/>
</dbReference>
<comment type="caution">
    <text evidence="5">The sequence shown here is derived from an EMBL/GenBank/DDBJ whole genome shotgun (WGS) entry which is preliminary data.</text>
</comment>
<evidence type="ECO:0000259" key="4">
    <source>
        <dbReference type="PROSITE" id="PS50075"/>
    </source>
</evidence>
<dbReference type="SUPFAM" id="SSF47336">
    <property type="entry name" value="ACP-like"/>
    <property type="match status" value="1"/>
</dbReference>
<dbReference type="InterPro" id="IPR001242">
    <property type="entry name" value="Condensation_dom"/>
</dbReference>
<comment type="cofactor">
    <cofactor evidence="1">
        <name>pantetheine 4'-phosphate</name>
        <dbReference type="ChEBI" id="CHEBI:47942"/>
    </cofactor>
</comment>
<dbReference type="EMBL" id="JBHUKQ010000012">
    <property type="protein sequence ID" value="MFD2482707.1"/>
    <property type="molecule type" value="Genomic_DNA"/>
</dbReference>
<dbReference type="RefSeq" id="WP_344265731.1">
    <property type="nucleotide sequence ID" value="NZ_BAAAHV010000003.1"/>
</dbReference>
<dbReference type="InterPro" id="IPR000873">
    <property type="entry name" value="AMP-dep_synth/lig_dom"/>
</dbReference>
<gene>
    <name evidence="5" type="ORF">ACFSUT_20635</name>
</gene>
<evidence type="ECO:0000256" key="3">
    <source>
        <dbReference type="ARBA" id="ARBA00022553"/>
    </source>
</evidence>
<evidence type="ECO:0000256" key="1">
    <source>
        <dbReference type="ARBA" id="ARBA00001957"/>
    </source>
</evidence>
<sequence length="1027" mass="108671">MSSDLGNVRAVALPVTDAQRELLAVDRFVPVPHLYNVVVEADLDPACEPADLAAAFEAVLAVQPALRSGLPERPNDGALLAAPDAGGSGVLRAWSAPAAEFDRRRSAALDEVGTTAFALDRPPLVRAVHLRADDRSRAALVLAAHHSVFDGYSVGVLLTELNLALRGRLDVESLVPRREAAFAGELAAQVAAAGAPETDVAAAELAERLRGASRTVLYPLPGRPAETLFTGARREIPLTPTESAGIDQICRELEISPFTLFSALHSATLARHSGEDTVVFGTSVMTRRTGAAYDLCGFFVNTVPMAVNVQWGQSFTDFVTGAVAPEAERARGNAVVPLSQVAAYLKPERQGNRNPVFTTLLTMQEPAEAGAGAPVRSMRQHGNGTAKFDLLLWVKPTRQGWLLEVEHDLRLLPEPVVSGYLDSLRSAIAAVGREHGTVRELFADGPEVPPLPGNVVPQCDFAGRVLEVADAAPAAIAVEERRTRLTYGELAARVREVTGGLAERGVAAGDVVGVTTGDLVGSVVALLAILARRAVYLPLESDLPAERLAGMVEQAGCRTVIGDGEFPGAQVYPLDELRGTPAEPAAADGGGQGVYTMFTSGSTGRPKGVLMANAPLANLAAWQHTALEMSERTRFLQYAPLGFDVSFQEIFPTLLAGGTVVSRRPVDRQDLPALVRRAALTEVTHLYLPAAALGAFARAARASGERLPAARFLCVAGEQLVADETVQLFFAERPHLVLVNMYGPTETHVTTAAVFRAENQPWPVHAPIGRPLPGVAARIVDAAGRLAPPGVAGELRLGGIAPALGYVRDPRRTAERFVDGEYRTGDQVLADAGGELVYLGRGDGQVKIRGYRVELGEVEAAASAVAGVRRAVAAVAPGQRLELFFVPEGDPEPEAVRAALARRLPGYMVPVRVHPVSSIPTGFTGKIDREALVRKASEATAAPPPEAGAPANPLETQLRQWWEEALGAPVSLDGSLVEHGAHSLNVVVVLSRIEAEHGVEVPVLDFFREPTVRALAGLVEDSLRGAA</sequence>
<evidence type="ECO:0000313" key="5">
    <source>
        <dbReference type="EMBL" id="MFD2482707.1"/>
    </source>
</evidence>
<accession>A0ABW5I2I9</accession>
<dbReference type="Proteomes" id="UP001597542">
    <property type="component" value="Unassembled WGS sequence"/>
</dbReference>
<dbReference type="InterPro" id="IPR020806">
    <property type="entry name" value="PKS_PP-bd"/>
</dbReference>
<dbReference type="InterPro" id="IPR045851">
    <property type="entry name" value="AMP-bd_C_sf"/>
</dbReference>
<dbReference type="SUPFAM" id="SSF52777">
    <property type="entry name" value="CoA-dependent acyltransferases"/>
    <property type="match status" value="2"/>
</dbReference>
<dbReference type="Gene3D" id="3.30.300.30">
    <property type="match status" value="1"/>
</dbReference>
<dbReference type="PANTHER" id="PTHR45527">
    <property type="entry name" value="NONRIBOSOMAL PEPTIDE SYNTHETASE"/>
    <property type="match status" value="1"/>
</dbReference>
<evidence type="ECO:0000313" key="6">
    <source>
        <dbReference type="Proteomes" id="UP001597542"/>
    </source>
</evidence>
<dbReference type="InterPro" id="IPR023213">
    <property type="entry name" value="CAT-like_dom_sf"/>
</dbReference>
<feature type="domain" description="Carrier" evidence="4">
    <location>
        <begin position="949"/>
        <end position="1023"/>
    </location>
</feature>
<dbReference type="PROSITE" id="PS50075">
    <property type="entry name" value="CARRIER"/>
    <property type="match status" value="1"/>
</dbReference>
<dbReference type="Pfam" id="PF00501">
    <property type="entry name" value="AMP-binding"/>
    <property type="match status" value="1"/>
</dbReference>
<proteinExistence type="predicted"/>
<dbReference type="SMART" id="SM00823">
    <property type="entry name" value="PKS_PP"/>
    <property type="match status" value="1"/>
</dbReference>
<dbReference type="Gene3D" id="3.30.559.30">
    <property type="entry name" value="Nonribosomal peptide synthetase, condensation domain"/>
    <property type="match status" value="1"/>
</dbReference>
<evidence type="ECO:0000256" key="2">
    <source>
        <dbReference type="ARBA" id="ARBA00022450"/>
    </source>
</evidence>
<dbReference type="PANTHER" id="PTHR45527:SF1">
    <property type="entry name" value="FATTY ACID SYNTHASE"/>
    <property type="match status" value="1"/>
</dbReference>
<dbReference type="SUPFAM" id="SSF56801">
    <property type="entry name" value="Acetyl-CoA synthetase-like"/>
    <property type="match status" value="1"/>
</dbReference>
<reference evidence="6" key="1">
    <citation type="journal article" date="2019" name="Int. J. Syst. Evol. Microbiol.">
        <title>The Global Catalogue of Microorganisms (GCM) 10K type strain sequencing project: providing services to taxonomists for standard genome sequencing and annotation.</title>
        <authorList>
            <consortium name="The Broad Institute Genomics Platform"/>
            <consortium name="The Broad Institute Genome Sequencing Center for Infectious Disease"/>
            <person name="Wu L."/>
            <person name="Ma J."/>
        </authorList>
    </citation>
    <scope>NUCLEOTIDE SEQUENCE [LARGE SCALE GENOMIC DNA]</scope>
    <source>
        <strain evidence="6">CGMCC 4.7638</strain>
    </source>
</reference>
<dbReference type="Pfam" id="PF00550">
    <property type="entry name" value="PP-binding"/>
    <property type="match status" value="1"/>
</dbReference>
<dbReference type="InterPro" id="IPR009081">
    <property type="entry name" value="PP-bd_ACP"/>
</dbReference>
<dbReference type="Pfam" id="PF00668">
    <property type="entry name" value="Condensation"/>
    <property type="match status" value="1"/>
</dbReference>
<organism evidence="5 6">
    <name type="scientific">Amycolatopsis albidoflavus</name>
    <dbReference type="NCBI Taxonomy" id="102226"/>
    <lineage>
        <taxon>Bacteria</taxon>
        <taxon>Bacillati</taxon>
        <taxon>Actinomycetota</taxon>
        <taxon>Actinomycetes</taxon>
        <taxon>Pseudonocardiales</taxon>
        <taxon>Pseudonocardiaceae</taxon>
        <taxon>Amycolatopsis</taxon>
    </lineage>
</organism>
<keyword evidence="6" id="KW-1185">Reference proteome</keyword>
<dbReference type="Gene3D" id="3.30.559.10">
    <property type="entry name" value="Chloramphenicol acetyltransferase-like domain"/>
    <property type="match status" value="1"/>
</dbReference>
<keyword evidence="3" id="KW-0597">Phosphoprotein</keyword>
<name>A0ABW5I2I9_9PSEU</name>
<protein>
    <submittedName>
        <fullName evidence="5">AMP-binding protein</fullName>
    </submittedName>
</protein>
<keyword evidence="2" id="KW-0596">Phosphopantetheine</keyword>